<dbReference type="CDD" id="cd06577">
    <property type="entry name" value="PASTA_pknB"/>
    <property type="match status" value="3"/>
</dbReference>
<gene>
    <name evidence="3" type="ORF">HNR50_002467</name>
</gene>
<reference evidence="3 4" key="1">
    <citation type="submission" date="2020-08" db="EMBL/GenBank/DDBJ databases">
        <title>Genomic Encyclopedia of Type Strains, Phase IV (KMG-IV): sequencing the most valuable type-strain genomes for metagenomic binning, comparative biology and taxonomic classification.</title>
        <authorList>
            <person name="Goeker M."/>
        </authorList>
    </citation>
    <scope>NUCLEOTIDE SEQUENCE [LARGE SCALE GENOMIC DNA]</scope>
    <source>
        <strain evidence="3 4">DSM 2461</strain>
    </source>
</reference>
<keyword evidence="4" id="KW-1185">Reference proteome</keyword>
<organism evidence="3 4">
    <name type="scientific">Spirochaeta isovalerica</name>
    <dbReference type="NCBI Taxonomy" id="150"/>
    <lineage>
        <taxon>Bacteria</taxon>
        <taxon>Pseudomonadati</taxon>
        <taxon>Spirochaetota</taxon>
        <taxon>Spirochaetia</taxon>
        <taxon>Spirochaetales</taxon>
        <taxon>Spirochaetaceae</taxon>
        <taxon>Spirochaeta</taxon>
    </lineage>
</organism>
<keyword evidence="1" id="KW-1133">Transmembrane helix</keyword>
<evidence type="ECO:0000256" key="1">
    <source>
        <dbReference type="SAM" id="Phobius"/>
    </source>
</evidence>
<keyword evidence="1" id="KW-0472">Membrane</keyword>
<evidence type="ECO:0000259" key="2">
    <source>
        <dbReference type="PROSITE" id="PS51178"/>
    </source>
</evidence>
<protein>
    <submittedName>
        <fullName evidence="3">Beta-lactam-binding protein with PASTA domain</fullName>
    </submittedName>
</protein>
<dbReference type="RefSeq" id="WP_184747054.1">
    <property type="nucleotide sequence ID" value="NZ_JACHGJ010000004.1"/>
</dbReference>
<dbReference type="InterPro" id="IPR005543">
    <property type="entry name" value="PASTA_dom"/>
</dbReference>
<feature type="domain" description="PASTA" evidence="2">
    <location>
        <begin position="130"/>
        <end position="203"/>
    </location>
</feature>
<dbReference type="AlphaFoldDB" id="A0A841R6H0"/>
<comment type="caution">
    <text evidence="3">The sequence shown here is derived from an EMBL/GenBank/DDBJ whole genome shotgun (WGS) entry which is preliminary data.</text>
</comment>
<proteinExistence type="predicted"/>
<sequence>MNIKSLFKLKGKEAPGDSLNEKSEQITDEESTFFKRALYIIIAVFAVMFFSFSITFFLSIRGEEKTAVPDVEGMELVEALIDLQVKELYPRVQVRYSDDPMTKGTIIKQDPPAGAVVKAGRRVTITVSKGAVVDKVGDYIGMDLNDVKVDFQIQFTTYKPNLVIKEPVIYEYDSTPPGTIIAQNPEPGTAISGLTEVEFVVSRGEPGEEMVVGDYMDMSWSEVVRRLTRANIPFVFSVDYEAEGNGNVIEQEPAAGESVKTGSVLSFTIAPPEETVEGMVFGLFEYSVPEYPVYVDMKFESFSPSSRERRTIFETKHPGGKIAIPYKVPVDTELILSILDKEVIRYKVTNQ</sequence>
<feature type="transmembrane region" description="Helical" evidence="1">
    <location>
        <begin position="37"/>
        <end position="60"/>
    </location>
</feature>
<dbReference type="Proteomes" id="UP000587760">
    <property type="component" value="Unassembled WGS sequence"/>
</dbReference>
<dbReference type="PROSITE" id="PS51178">
    <property type="entry name" value="PASTA"/>
    <property type="match status" value="3"/>
</dbReference>
<feature type="domain" description="PASTA" evidence="2">
    <location>
        <begin position="207"/>
        <end position="271"/>
    </location>
</feature>
<accession>A0A841R6H0</accession>
<dbReference type="EMBL" id="JACHGJ010000004">
    <property type="protein sequence ID" value="MBB6480794.1"/>
    <property type="molecule type" value="Genomic_DNA"/>
</dbReference>
<keyword evidence="1" id="KW-0812">Transmembrane</keyword>
<feature type="domain" description="PASTA" evidence="2">
    <location>
        <begin position="62"/>
        <end position="129"/>
    </location>
</feature>
<dbReference type="SMART" id="SM00740">
    <property type="entry name" value="PASTA"/>
    <property type="match status" value="3"/>
</dbReference>
<evidence type="ECO:0000313" key="4">
    <source>
        <dbReference type="Proteomes" id="UP000587760"/>
    </source>
</evidence>
<evidence type="ECO:0000313" key="3">
    <source>
        <dbReference type="EMBL" id="MBB6480794.1"/>
    </source>
</evidence>
<dbReference type="Pfam" id="PF03793">
    <property type="entry name" value="PASTA"/>
    <property type="match status" value="3"/>
</dbReference>
<dbReference type="Gene3D" id="3.30.10.20">
    <property type="match status" value="3"/>
</dbReference>
<name>A0A841R6H0_9SPIO</name>